<keyword evidence="1" id="KW-0597">Phosphoprotein</keyword>
<gene>
    <name evidence="8" type="ORF">LH706_08230</name>
</gene>
<reference evidence="8" key="1">
    <citation type="submission" date="2021-10" db="EMBL/GenBank/DDBJ databases">
        <title>Complete genome sequences of five Ralstonia solancearum strains isolated from sunflower.</title>
        <authorList>
            <person name="She X."/>
            <person name="He Z."/>
        </authorList>
    </citation>
    <scope>NUCLEOTIDE SEQUENCE</scope>
    <source>
        <strain evidence="8">RS638</strain>
    </source>
</reference>
<evidence type="ECO:0000256" key="4">
    <source>
        <dbReference type="PROSITE-ProRule" id="PRU00169"/>
    </source>
</evidence>
<evidence type="ECO:0000259" key="6">
    <source>
        <dbReference type="PROSITE" id="PS50110"/>
    </source>
</evidence>
<keyword evidence="3 5" id="KW-0238">DNA-binding</keyword>
<dbReference type="InterPro" id="IPR039420">
    <property type="entry name" value="WalR-like"/>
</dbReference>
<dbReference type="SMART" id="SM00862">
    <property type="entry name" value="Trans_reg_C"/>
    <property type="match status" value="1"/>
</dbReference>
<dbReference type="EMBL" id="CP085043">
    <property type="protein sequence ID" value="UZF16405.1"/>
    <property type="molecule type" value="Genomic_DNA"/>
</dbReference>
<dbReference type="InterPro" id="IPR011006">
    <property type="entry name" value="CheY-like_superfamily"/>
</dbReference>
<evidence type="ECO:0000256" key="3">
    <source>
        <dbReference type="ARBA" id="ARBA00023125"/>
    </source>
</evidence>
<dbReference type="Gene3D" id="3.40.50.2300">
    <property type="match status" value="1"/>
</dbReference>
<feature type="DNA-binding region" description="OmpR/PhoB-type" evidence="5">
    <location>
        <begin position="142"/>
        <end position="241"/>
    </location>
</feature>
<dbReference type="InterPro" id="IPR001789">
    <property type="entry name" value="Sig_transdc_resp-reg_receiver"/>
</dbReference>
<comment type="caution">
    <text evidence="4">Lacks conserved residue(s) required for the propagation of feature annotation.</text>
</comment>
<dbReference type="PANTHER" id="PTHR48111:SF40">
    <property type="entry name" value="PHOSPHATE REGULON TRANSCRIPTIONAL REGULATORY PROTEIN PHOB"/>
    <property type="match status" value="1"/>
</dbReference>
<dbReference type="PROSITE" id="PS51755">
    <property type="entry name" value="OMPR_PHOB"/>
    <property type="match status" value="1"/>
</dbReference>
<dbReference type="PROSITE" id="PS50110">
    <property type="entry name" value="RESPONSE_REGULATORY"/>
    <property type="match status" value="1"/>
</dbReference>
<evidence type="ECO:0000256" key="1">
    <source>
        <dbReference type="ARBA" id="ARBA00022553"/>
    </source>
</evidence>
<dbReference type="InterPro" id="IPR016032">
    <property type="entry name" value="Sig_transdc_resp-reg_C-effctor"/>
</dbReference>
<dbReference type="InterPro" id="IPR036388">
    <property type="entry name" value="WH-like_DNA-bd_sf"/>
</dbReference>
<evidence type="ECO:0000259" key="7">
    <source>
        <dbReference type="PROSITE" id="PS51755"/>
    </source>
</evidence>
<feature type="domain" description="OmpR/PhoB-type" evidence="7">
    <location>
        <begin position="142"/>
        <end position="241"/>
    </location>
</feature>
<evidence type="ECO:0000256" key="5">
    <source>
        <dbReference type="PROSITE-ProRule" id="PRU01091"/>
    </source>
</evidence>
<dbReference type="CDD" id="cd00383">
    <property type="entry name" value="trans_reg_C"/>
    <property type="match status" value="1"/>
</dbReference>
<dbReference type="InterPro" id="IPR001867">
    <property type="entry name" value="OmpR/PhoB-type_DNA-bd"/>
</dbReference>
<feature type="domain" description="Response regulatory" evidence="6">
    <location>
        <begin position="17"/>
        <end position="132"/>
    </location>
</feature>
<protein>
    <submittedName>
        <fullName evidence="8">Response regulator transcription factor</fullName>
    </submittedName>
</protein>
<proteinExistence type="predicted"/>
<organism evidence="8">
    <name type="scientific">Ralstonia solanacearum</name>
    <name type="common">Pseudomonas solanacearum</name>
    <dbReference type="NCBI Taxonomy" id="305"/>
    <lineage>
        <taxon>Bacteria</taxon>
        <taxon>Pseudomonadati</taxon>
        <taxon>Pseudomonadota</taxon>
        <taxon>Betaproteobacteria</taxon>
        <taxon>Burkholderiales</taxon>
        <taxon>Burkholderiaceae</taxon>
        <taxon>Ralstonia</taxon>
        <taxon>Ralstonia solanacearum species complex</taxon>
    </lineage>
</organism>
<dbReference type="Gene3D" id="1.10.10.10">
    <property type="entry name" value="Winged helix-like DNA-binding domain superfamily/Winged helix DNA-binding domain"/>
    <property type="match status" value="1"/>
</dbReference>
<dbReference type="Pfam" id="PF00486">
    <property type="entry name" value="Trans_reg_C"/>
    <property type="match status" value="1"/>
</dbReference>
<dbReference type="SUPFAM" id="SSF46894">
    <property type="entry name" value="C-terminal effector domain of the bipartite response regulators"/>
    <property type="match status" value="1"/>
</dbReference>
<dbReference type="PANTHER" id="PTHR48111">
    <property type="entry name" value="REGULATOR OF RPOS"/>
    <property type="match status" value="1"/>
</dbReference>
<keyword evidence="2" id="KW-0902">Two-component regulatory system</keyword>
<evidence type="ECO:0000256" key="2">
    <source>
        <dbReference type="ARBA" id="ARBA00023012"/>
    </source>
</evidence>
<dbReference type="SUPFAM" id="SSF52172">
    <property type="entry name" value="CheY-like"/>
    <property type="match status" value="1"/>
</dbReference>
<sequence>MPIHSPPSSTPRPINMLIAVVHPNLEEAAWIMRTLRTEGYSAAHYADTREFLRSIKRDSHDLVLISHAASHLALSKLPMLIRSRLQQHTPLLLVGHDHDEDAVAASLGAGADGYIALPISPALFSARVTALLRRIYPIRAARQTFMVGPYELNQREYRIKLHGADIPLSHTEARLAIFLFCNVGRVLSRSHLFALVWRRPSLDLTRTIDRYVSRLRAKLELHPANGMRIRAIYSMGYRLELAQEMEYLPQIKAAA</sequence>
<accession>A0ABY6NGG8</accession>
<evidence type="ECO:0000313" key="8">
    <source>
        <dbReference type="EMBL" id="UZF16405.1"/>
    </source>
</evidence>
<name>A0ABY6NGG8_RALSL</name>